<dbReference type="AlphaFoldDB" id="G0N689"/>
<dbReference type="GO" id="GO:0045087">
    <property type="term" value="P:innate immune response"/>
    <property type="evidence" value="ECO:0007669"/>
    <property type="project" value="TreeGrafter"/>
</dbReference>
<dbReference type="InterPro" id="IPR001810">
    <property type="entry name" value="F-box_dom"/>
</dbReference>
<dbReference type="Pfam" id="PF01827">
    <property type="entry name" value="FTH"/>
    <property type="match status" value="1"/>
</dbReference>
<dbReference type="eggNOG" id="ENOG502TJHM">
    <property type="taxonomic scope" value="Eukaryota"/>
</dbReference>
<dbReference type="OrthoDB" id="5813884at2759"/>
<reference evidence="4" key="1">
    <citation type="submission" date="2011-07" db="EMBL/GenBank/DDBJ databases">
        <authorList>
            <consortium name="Caenorhabditis brenneri Sequencing and Analysis Consortium"/>
            <person name="Wilson R.K."/>
        </authorList>
    </citation>
    <scope>NUCLEOTIDE SEQUENCE [LARGE SCALE GENOMIC DNA]</scope>
    <source>
        <strain evidence="4">PB2801</strain>
    </source>
</reference>
<dbReference type="EMBL" id="GL379842">
    <property type="protein sequence ID" value="EGT53583.1"/>
    <property type="molecule type" value="Genomic_DNA"/>
</dbReference>
<dbReference type="PANTHER" id="PTHR23015:SF4">
    <property type="entry name" value="DUF38 DOMAIN-CONTAINING PROTEIN-RELATED"/>
    <property type="match status" value="1"/>
</dbReference>
<name>G0N689_CAEBE</name>
<proteinExistence type="predicted"/>
<organism evidence="4">
    <name type="scientific">Caenorhabditis brenneri</name>
    <name type="common">Nematode worm</name>
    <dbReference type="NCBI Taxonomy" id="135651"/>
    <lineage>
        <taxon>Eukaryota</taxon>
        <taxon>Metazoa</taxon>
        <taxon>Ecdysozoa</taxon>
        <taxon>Nematoda</taxon>
        <taxon>Chromadorea</taxon>
        <taxon>Rhabditida</taxon>
        <taxon>Rhabditina</taxon>
        <taxon>Rhabditomorpha</taxon>
        <taxon>Rhabditoidea</taxon>
        <taxon>Rhabditidae</taxon>
        <taxon>Peloderinae</taxon>
        <taxon>Caenorhabditis</taxon>
    </lineage>
</organism>
<evidence type="ECO:0000256" key="1">
    <source>
        <dbReference type="SAM" id="MobiDB-lite"/>
    </source>
</evidence>
<dbReference type="SMART" id="SM00256">
    <property type="entry name" value="FBOX"/>
    <property type="match status" value="1"/>
</dbReference>
<accession>G0N689</accession>
<dbReference type="PROSITE" id="PS50181">
    <property type="entry name" value="FBOX"/>
    <property type="match status" value="1"/>
</dbReference>
<dbReference type="InParanoid" id="G0N689"/>
<sequence length="405" mass="47780">MFRSPMFRSPAMRRSPPKKKIEQHFEKLDPDVLDFIQEQVRLGISTNDAYEKFCRVHTDKIIKYTVFNCWYYRQLVASQPDLDQSETDKNDSGDREIKTELIVKSELESYETQNLEPEMKQLMDMPNEIIVKMIAELDWEDRFTLQKVCRTLRSLVTNQPIRLSKLFFQVFETHAKLKFNNQSVDYHEAFNGLLVVSGNKYKHLERIDDWRVALNDLIVTLQLPKLVVKKLFFEFNFFLSRSKRERVVETTGAATKLLSRRAHVRYLSVLIQNQEEILTILPYLEPGVLESIEIRHFDKDNYIDFDQIVELDQWKQARNLWADSIDCHVSHLKHFSKIQVTLPFVTVQDIIELKDALSTSDRFKSCRLSLFPTVDIEKLQLEMGQGTQKDFVIEYGVSHVSFRKI</sequence>
<dbReference type="HOGENOM" id="CLU_680134_0_0_1"/>
<dbReference type="CDD" id="cd22150">
    <property type="entry name" value="F-box_CeFBXA-like"/>
    <property type="match status" value="1"/>
</dbReference>
<evidence type="ECO:0000313" key="4">
    <source>
        <dbReference type="Proteomes" id="UP000008068"/>
    </source>
</evidence>
<dbReference type="InterPro" id="IPR040161">
    <property type="entry name" value="FB224"/>
</dbReference>
<dbReference type="InterPro" id="IPR002900">
    <property type="entry name" value="DUF38/FTH_CAE_spp"/>
</dbReference>
<keyword evidence="4" id="KW-1185">Reference proteome</keyword>
<dbReference type="STRING" id="135651.G0N689"/>
<dbReference type="SUPFAM" id="SSF81383">
    <property type="entry name" value="F-box domain"/>
    <property type="match status" value="1"/>
</dbReference>
<evidence type="ECO:0000313" key="3">
    <source>
        <dbReference type="EMBL" id="EGT53583.1"/>
    </source>
</evidence>
<gene>
    <name evidence="3" type="ORF">CAEBREN_24282</name>
</gene>
<evidence type="ECO:0000259" key="2">
    <source>
        <dbReference type="PROSITE" id="PS50181"/>
    </source>
</evidence>
<dbReference type="Proteomes" id="UP000008068">
    <property type="component" value="Unassembled WGS sequence"/>
</dbReference>
<protein>
    <recommendedName>
        <fullName evidence="2">F-box domain-containing protein</fullName>
    </recommendedName>
</protein>
<dbReference type="PANTHER" id="PTHR23015">
    <property type="entry name" value="UNCHARACTERIZED C.ELEGANS PROTEIN"/>
    <property type="match status" value="1"/>
</dbReference>
<feature type="region of interest" description="Disordered" evidence="1">
    <location>
        <begin position="1"/>
        <end position="20"/>
    </location>
</feature>
<dbReference type="InterPro" id="IPR036047">
    <property type="entry name" value="F-box-like_dom_sf"/>
</dbReference>
<feature type="domain" description="F-box" evidence="2">
    <location>
        <begin position="119"/>
        <end position="170"/>
    </location>
</feature>